<proteinExistence type="predicted"/>
<dbReference type="EMBL" id="CP104006">
    <property type="protein sequence ID" value="UWM44644.1"/>
    <property type="molecule type" value="Genomic_DNA"/>
</dbReference>
<dbReference type="GeneID" id="75142056"/>
<gene>
    <name evidence="1" type="ORF">N0H69_18615</name>
</gene>
<dbReference type="Pfam" id="PF11041">
    <property type="entry name" value="Phage_Wedge1"/>
    <property type="match status" value="1"/>
</dbReference>
<protein>
    <submittedName>
        <fullName evidence="1">DUF2612 domain-containing protein</fullName>
    </submittedName>
</protein>
<accession>A0ABY5UNV7</accession>
<dbReference type="RefSeq" id="WP_050875780.1">
    <property type="nucleotide sequence ID" value="NZ_CP104006.1"/>
</dbReference>
<organism evidence="1 2">
    <name type="scientific">Yersinia alsatica</name>
    <dbReference type="NCBI Taxonomy" id="2890317"/>
    <lineage>
        <taxon>Bacteria</taxon>
        <taxon>Pseudomonadati</taxon>
        <taxon>Pseudomonadota</taxon>
        <taxon>Gammaproteobacteria</taxon>
        <taxon>Enterobacterales</taxon>
        <taxon>Yersiniaceae</taxon>
        <taxon>Yersinia</taxon>
    </lineage>
</organism>
<name>A0ABY5UNV7_9GAMM</name>
<sequence length="240" mass="27043">MNNDIINRYALMLIKQYWEKPKARSEIEAMMKQWQIISDFIRNPGNFDIDRVTGYRLDVMGRIVGLPRSVPAVIAKIFFGFEGHTNSEGFGRKSNSGVIGAPFFSKFSPAYGDYQLGDNEYRKFLKVKIAKNAASATISSDDRVSLQEVIQAAFNGEAYVTDRKDMTLALNISPKVSQDELRLIVKLGLLPKPAGVRYNYYYQVTPGMTFGFSRNPAARGFASKFNTAYQGGFFSRKIHV</sequence>
<evidence type="ECO:0000313" key="1">
    <source>
        <dbReference type="EMBL" id="UWM44644.1"/>
    </source>
</evidence>
<keyword evidence="2" id="KW-1185">Reference proteome</keyword>
<evidence type="ECO:0000313" key="2">
    <source>
        <dbReference type="Proteomes" id="UP001057860"/>
    </source>
</evidence>
<reference evidence="1" key="1">
    <citation type="submission" date="2022-08" db="EMBL/GenBank/DDBJ databases">
        <authorList>
            <person name="Bogun A."/>
            <person name="Kislichkina A."/>
            <person name="Solomentsev V."/>
            <person name="Skryabin Y."/>
            <person name="Sizova A."/>
            <person name="Platonov M."/>
            <person name="Dentovskaya S."/>
        </authorList>
    </citation>
    <scope>NUCLEOTIDE SEQUENCE</scope>
    <source>
        <strain evidence="1">SCPM-O-B-7604</strain>
    </source>
</reference>
<dbReference type="Proteomes" id="UP001057860">
    <property type="component" value="Chromosome"/>
</dbReference>
<dbReference type="InterPro" id="IPR021283">
    <property type="entry name" value="Phage_Wedge1"/>
</dbReference>